<dbReference type="RefSeq" id="WP_128124771.1">
    <property type="nucleotide sequence ID" value="NZ_UFVQ01000003.1"/>
</dbReference>
<evidence type="ECO:0000313" key="2">
    <source>
        <dbReference type="EMBL" id="STC94207.1"/>
    </source>
</evidence>
<feature type="coiled-coil region" evidence="1">
    <location>
        <begin position="79"/>
        <end position="130"/>
    </location>
</feature>
<evidence type="ECO:0000313" key="3">
    <source>
        <dbReference type="Proteomes" id="UP000255224"/>
    </source>
</evidence>
<reference evidence="2 3" key="1">
    <citation type="submission" date="2018-06" db="EMBL/GenBank/DDBJ databases">
        <authorList>
            <consortium name="Pathogen Informatics"/>
            <person name="Doyle S."/>
        </authorList>
    </citation>
    <scope>NUCLEOTIDE SEQUENCE [LARGE SCALE GENOMIC DNA]</scope>
    <source>
        <strain evidence="2 3">NCTC13533</strain>
    </source>
</reference>
<proteinExistence type="predicted"/>
<evidence type="ECO:0000256" key="1">
    <source>
        <dbReference type="SAM" id="Coils"/>
    </source>
</evidence>
<keyword evidence="1" id="KW-0175">Coiled coil</keyword>
<evidence type="ECO:0008006" key="4">
    <source>
        <dbReference type="Google" id="ProtNLM"/>
    </source>
</evidence>
<gene>
    <name evidence="2" type="ORF">NCTC13533_01431</name>
</gene>
<name>A0A376DRJ6_CHRCU</name>
<dbReference type="AlphaFoldDB" id="A0A376DRJ6"/>
<dbReference type="Proteomes" id="UP000255224">
    <property type="component" value="Unassembled WGS sequence"/>
</dbReference>
<protein>
    <recommendedName>
        <fullName evidence="4">Chromosome segregation protein SMC</fullName>
    </recommendedName>
</protein>
<sequence>MKRHIRKEKIPILPIIASHTALEQACTLLHETIQSQAKAISVQQDALVSKKQAWEELGMLQESNAIEDKNKEVWIREKLQTLKNKQADLLTQIQNYSTQKQKLDADKSKIDELKENIDQITGQIKDLKSDTSLFQEQEGNKKKELDKAASDLSEVEKTLSPYFITPDWIDNWKATPDVFTEHIDAFARKWKENTEKLEQISE</sequence>
<organism evidence="2 3">
    <name type="scientific">Chryseobacterium carnipullorum</name>
    <dbReference type="NCBI Taxonomy" id="1124835"/>
    <lineage>
        <taxon>Bacteria</taxon>
        <taxon>Pseudomonadati</taxon>
        <taxon>Bacteroidota</taxon>
        <taxon>Flavobacteriia</taxon>
        <taxon>Flavobacteriales</taxon>
        <taxon>Weeksellaceae</taxon>
        <taxon>Chryseobacterium group</taxon>
        <taxon>Chryseobacterium</taxon>
    </lineage>
</organism>
<accession>A0A376DRJ6</accession>
<dbReference type="EMBL" id="UFVQ01000003">
    <property type="protein sequence ID" value="STC94207.1"/>
    <property type="molecule type" value="Genomic_DNA"/>
</dbReference>